<gene>
    <name evidence="13" type="ORF">CWC19_01345</name>
    <name evidence="14" type="ORF">CWC20_03385</name>
</gene>
<keyword evidence="8 11" id="KW-0472">Membrane</keyword>
<evidence type="ECO:0000313" key="14">
    <source>
        <dbReference type="EMBL" id="TMO77645.1"/>
    </source>
</evidence>
<keyword evidence="5" id="KW-0997">Cell inner membrane</keyword>
<evidence type="ECO:0000256" key="6">
    <source>
        <dbReference type="ARBA" id="ARBA00022692"/>
    </source>
</evidence>
<dbReference type="InterPro" id="IPR022346">
    <property type="entry name" value="T2SS_GspH"/>
</dbReference>
<dbReference type="OrthoDB" id="5705058at2"/>
<keyword evidence="7 11" id="KW-1133">Transmembrane helix</keyword>
<comment type="subcellular location">
    <subcellularLocation>
        <location evidence="1">Cell inner membrane</location>
        <topology evidence="1">Single-pass membrane protein</topology>
    </subcellularLocation>
</comment>
<keyword evidence="15" id="KW-1185">Reference proteome</keyword>
<dbReference type="NCBIfam" id="TIGR02532">
    <property type="entry name" value="IV_pilin_GFxxxE"/>
    <property type="match status" value="1"/>
</dbReference>
<dbReference type="EMBL" id="PNBX01000003">
    <property type="protein sequence ID" value="TMO70489.1"/>
    <property type="molecule type" value="Genomic_DNA"/>
</dbReference>
<evidence type="ECO:0000256" key="3">
    <source>
        <dbReference type="ARBA" id="ARBA00022475"/>
    </source>
</evidence>
<evidence type="ECO:0000313" key="13">
    <source>
        <dbReference type="EMBL" id="TMO70489.1"/>
    </source>
</evidence>
<feature type="transmembrane region" description="Helical" evidence="11">
    <location>
        <begin position="7"/>
        <end position="28"/>
    </location>
</feature>
<sequence>MTRTRGFTLLELMIAIGIVSILASIAFFNNSNLAQSNKAEAFLLDLKRTLSFARAKATTSDEIVITCPVDPDELAARGTMSCTSNWSSNNIIVFVDVDNNGQHNDGDTLVRAMDLVSTGDTLTFSGTATIRFDSSGRVTSQTGSFLYCPLGSEENNQQLTLALSGNAFYSGDSNQTCS</sequence>
<protein>
    <recommendedName>
        <fullName evidence="2">Type II secretion system protein H</fullName>
    </recommendedName>
    <alternativeName>
        <fullName evidence="10">General secretion pathway protein H</fullName>
    </alternativeName>
</protein>
<keyword evidence="4" id="KW-0488">Methylation</keyword>
<comment type="similarity">
    <text evidence="9">Belongs to the GSP H family.</text>
</comment>
<keyword evidence="3" id="KW-1003">Cell membrane</keyword>
<dbReference type="Pfam" id="PF07963">
    <property type="entry name" value="N_methyl"/>
    <property type="match status" value="1"/>
</dbReference>
<evidence type="ECO:0000313" key="16">
    <source>
        <dbReference type="Proteomes" id="UP000307217"/>
    </source>
</evidence>
<evidence type="ECO:0000256" key="7">
    <source>
        <dbReference type="ARBA" id="ARBA00022989"/>
    </source>
</evidence>
<keyword evidence="6 11" id="KW-0812">Transmembrane</keyword>
<dbReference type="GO" id="GO:0015628">
    <property type="term" value="P:protein secretion by the type II secretion system"/>
    <property type="evidence" value="ECO:0007669"/>
    <property type="project" value="InterPro"/>
</dbReference>
<evidence type="ECO:0000259" key="12">
    <source>
        <dbReference type="Pfam" id="PF12019"/>
    </source>
</evidence>
<evidence type="ECO:0000256" key="8">
    <source>
        <dbReference type="ARBA" id="ARBA00023136"/>
    </source>
</evidence>
<evidence type="ECO:0000256" key="2">
    <source>
        <dbReference type="ARBA" id="ARBA00021549"/>
    </source>
</evidence>
<accession>A0A5S3VE29</accession>
<dbReference type="InterPro" id="IPR045584">
    <property type="entry name" value="Pilin-like"/>
</dbReference>
<dbReference type="Gene3D" id="3.55.40.10">
    <property type="entry name" value="minor pseudopilin epsh domain"/>
    <property type="match status" value="1"/>
</dbReference>
<dbReference type="GO" id="GO:0005886">
    <property type="term" value="C:plasma membrane"/>
    <property type="evidence" value="ECO:0007669"/>
    <property type="project" value="UniProtKB-SubCell"/>
</dbReference>
<evidence type="ECO:0000256" key="4">
    <source>
        <dbReference type="ARBA" id="ARBA00022481"/>
    </source>
</evidence>
<evidence type="ECO:0000313" key="15">
    <source>
        <dbReference type="Proteomes" id="UP000307164"/>
    </source>
</evidence>
<dbReference type="PROSITE" id="PS00409">
    <property type="entry name" value="PROKAR_NTER_METHYL"/>
    <property type="match status" value="1"/>
</dbReference>
<evidence type="ECO:0000256" key="9">
    <source>
        <dbReference type="ARBA" id="ARBA00025772"/>
    </source>
</evidence>
<reference evidence="13" key="3">
    <citation type="submission" date="2019-09" db="EMBL/GenBank/DDBJ databases">
        <title>Co-occurence of chitin degradation, pigmentation and bioactivity in marine Pseudoalteromonas.</title>
        <authorList>
            <person name="Sonnenschein E.C."/>
            <person name="Bech P.K."/>
        </authorList>
    </citation>
    <scope>NUCLEOTIDE SEQUENCE</scope>
    <source>
        <strain evidence="13">S3790</strain>
    </source>
</reference>
<feature type="domain" description="General secretion pathway GspH" evidence="12">
    <location>
        <begin position="46"/>
        <end position="165"/>
    </location>
</feature>
<proteinExistence type="inferred from homology"/>
<evidence type="ECO:0000256" key="11">
    <source>
        <dbReference type="SAM" id="Phobius"/>
    </source>
</evidence>
<reference evidence="15 16" key="1">
    <citation type="submission" date="2018-01" db="EMBL/GenBank/DDBJ databases">
        <authorList>
            <person name="Paulsen S."/>
            <person name="Gram L.K."/>
        </authorList>
    </citation>
    <scope>NUCLEOTIDE SEQUENCE [LARGE SCALE GENOMIC DNA]</scope>
    <source>
        <strain evidence="13 16">S3790</strain>
        <strain evidence="14 15">S3895</strain>
    </source>
</reference>
<dbReference type="EMBL" id="PNBW01000019">
    <property type="protein sequence ID" value="TMO77645.1"/>
    <property type="molecule type" value="Genomic_DNA"/>
</dbReference>
<evidence type="ECO:0000256" key="10">
    <source>
        <dbReference type="ARBA" id="ARBA00030775"/>
    </source>
</evidence>
<comment type="caution">
    <text evidence="13">The sequence shown here is derived from an EMBL/GenBank/DDBJ whole genome shotgun (WGS) entry which is preliminary data.</text>
</comment>
<dbReference type="GO" id="GO:0015627">
    <property type="term" value="C:type II protein secretion system complex"/>
    <property type="evidence" value="ECO:0007669"/>
    <property type="project" value="InterPro"/>
</dbReference>
<dbReference type="Proteomes" id="UP000307164">
    <property type="component" value="Unassembled WGS sequence"/>
</dbReference>
<dbReference type="RefSeq" id="WP_138589634.1">
    <property type="nucleotide sequence ID" value="NZ_PNBW01000019.1"/>
</dbReference>
<dbReference type="AlphaFoldDB" id="A0A5S3VE29"/>
<dbReference type="Pfam" id="PF12019">
    <property type="entry name" value="GspH"/>
    <property type="match status" value="1"/>
</dbReference>
<dbReference type="SUPFAM" id="SSF54523">
    <property type="entry name" value="Pili subunits"/>
    <property type="match status" value="1"/>
</dbReference>
<evidence type="ECO:0000256" key="5">
    <source>
        <dbReference type="ARBA" id="ARBA00022519"/>
    </source>
</evidence>
<dbReference type="InterPro" id="IPR012902">
    <property type="entry name" value="N_methyl_site"/>
</dbReference>
<dbReference type="Proteomes" id="UP000307217">
    <property type="component" value="Unassembled WGS sequence"/>
</dbReference>
<reference evidence="15 16" key="2">
    <citation type="submission" date="2019-06" db="EMBL/GenBank/DDBJ databases">
        <title>Co-occurence of chitin degradation, pigmentation and bioactivity in marine Pseudoalteromonas.</title>
        <authorList>
            <person name="Sonnenschein E.C."/>
            <person name="Bech P.K."/>
        </authorList>
    </citation>
    <scope>NUCLEOTIDE SEQUENCE [LARGE SCALE GENOMIC DNA]</scope>
    <source>
        <strain evidence="16">S3790</strain>
        <strain evidence="14 15">S3895</strain>
    </source>
</reference>
<name>A0A5S3VE29_9GAMM</name>
<organism evidence="13 16">
    <name type="scientific">Pseudoalteromonas aurantia</name>
    <dbReference type="NCBI Taxonomy" id="43654"/>
    <lineage>
        <taxon>Bacteria</taxon>
        <taxon>Pseudomonadati</taxon>
        <taxon>Pseudomonadota</taxon>
        <taxon>Gammaproteobacteria</taxon>
        <taxon>Alteromonadales</taxon>
        <taxon>Pseudoalteromonadaceae</taxon>
        <taxon>Pseudoalteromonas</taxon>
    </lineage>
</organism>
<evidence type="ECO:0000256" key="1">
    <source>
        <dbReference type="ARBA" id="ARBA00004377"/>
    </source>
</evidence>